<evidence type="ECO:0000256" key="7">
    <source>
        <dbReference type="SAM" id="MobiDB-lite"/>
    </source>
</evidence>
<feature type="compositionally biased region" description="Basic and acidic residues" evidence="7">
    <location>
        <begin position="46"/>
        <end position="58"/>
    </location>
</feature>
<dbReference type="Gene3D" id="2.40.50.40">
    <property type="match status" value="2"/>
</dbReference>
<feature type="compositionally biased region" description="Basic and acidic residues" evidence="7">
    <location>
        <begin position="1801"/>
        <end position="1812"/>
    </location>
</feature>
<feature type="compositionally biased region" description="Basic and acidic residues" evidence="7">
    <location>
        <begin position="89"/>
        <end position="101"/>
    </location>
</feature>
<feature type="compositionally biased region" description="Low complexity" evidence="7">
    <location>
        <begin position="1498"/>
        <end position="1508"/>
    </location>
</feature>
<dbReference type="Gene3D" id="3.40.50.300">
    <property type="entry name" value="P-loop containing nucleotide triphosphate hydrolases"/>
    <property type="match status" value="1"/>
</dbReference>
<dbReference type="InterPro" id="IPR000330">
    <property type="entry name" value="SNF2_N"/>
</dbReference>
<keyword evidence="4" id="KW-0378">Hydrolase</keyword>
<evidence type="ECO:0000313" key="11">
    <source>
        <dbReference type="EMBL" id="CCI39426.1"/>
    </source>
</evidence>
<evidence type="ECO:0000256" key="6">
    <source>
        <dbReference type="ARBA" id="ARBA00023242"/>
    </source>
</evidence>
<dbReference type="InterPro" id="IPR023780">
    <property type="entry name" value="Chromo_domain"/>
</dbReference>
<dbReference type="STRING" id="65357.A0A024FY63"/>
<dbReference type="SUPFAM" id="SSF52540">
    <property type="entry name" value="P-loop containing nucleoside triphosphate hydrolases"/>
    <property type="match status" value="2"/>
</dbReference>
<dbReference type="Gene3D" id="3.40.50.10810">
    <property type="entry name" value="Tandem AAA-ATPase domain"/>
    <property type="match status" value="1"/>
</dbReference>
<dbReference type="PANTHER" id="PTHR45623">
    <property type="entry name" value="CHROMODOMAIN-HELICASE-DNA-BINDING PROTEIN 3-RELATED-RELATED"/>
    <property type="match status" value="1"/>
</dbReference>
<feature type="compositionally biased region" description="Basic and acidic residues" evidence="7">
    <location>
        <begin position="1862"/>
        <end position="1873"/>
    </location>
</feature>
<dbReference type="EMBL" id="CAIX01000001">
    <property type="protein sequence ID" value="CCI39426.1"/>
    <property type="molecule type" value="Genomic_DNA"/>
</dbReference>
<dbReference type="Pfam" id="PF00271">
    <property type="entry name" value="Helicase_C"/>
    <property type="match status" value="1"/>
</dbReference>
<feature type="compositionally biased region" description="Acidic residues" evidence="7">
    <location>
        <begin position="1909"/>
        <end position="1918"/>
    </location>
</feature>
<comment type="caution">
    <text evidence="11">The sequence shown here is derived from an EMBL/GenBank/DDBJ whole genome shotgun (WGS) entry which is preliminary data.</text>
</comment>
<dbReference type="SMART" id="SM00298">
    <property type="entry name" value="CHROMO"/>
    <property type="match status" value="2"/>
</dbReference>
<proteinExistence type="predicted"/>
<dbReference type="PROSITE" id="PS50013">
    <property type="entry name" value="CHROMO_2"/>
    <property type="match status" value="1"/>
</dbReference>
<dbReference type="OrthoDB" id="5857104at2759"/>
<feature type="domain" description="Chromo" evidence="8">
    <location>
        <begin position="293"/>
        <end position="348"/>
    </location>
</feature>
<dbReference type="InParanoid" id="A0A024FY63"/>
<keyword evidence="3" id="KW-0547">Nucleotide-binding</keyword>
<dbReference type="InterPro" id="IPR001650">
    <property type="entry name" value="Helicase_C-like"/>
</dbReference>
<feature type="region of interest" description="Disordered" evidence="7">
    <location>
        <begin position="1357"/>
        <end position="1387"/>
    </location>
</feature>
<dbReference type="Pfam" id="PF00176">
    <property type="entry name" value="SNF2-rel_dom"/>
    <property type="match status" value="1"/>
</dbReference>
<dbReference type="CDD" id="cd18793">
    <property type="entry name" value="SF2_C_SNF"/>
    <property type="match status" value="1"/>
</dbReference>
<keyword evidence="12" id="KW-1185">Reference proteome</keyword>
<keyword evidence="2" id="KW-0677">Repeat</keyword>
<organism evidence="11 12">
    <name type="scientific">Albugo candida</name>
    <dbReference type="NCBI Taxonomy" id="65357"/>
    <lineage>
        <taxon>Eukaryota</taxon>
        <taxon>Sar</taxon>
        <taxon>Stramenopiles</taxon>
        <taxon>Oomycota</taxon>
        <taxon>Peronosporomycetes</taxon>
        <taxon>Albuginales</taxon>
        <taxon>Albuginaceae</taxon>
        <taxon>Albugo</taxon>
    </lineage>
</organism>
<dbReference type="GO" id="GO:0042393">
    <property type="term" value="F:histone binding"/>
    <property type="evidence" value="ECO:0007669"/>
    <property type="project" value="TreeGrafter"/>
</dbReference>
<dbReference type="GO" id="GO:0005634">
    <property type="term" value="C:nucleus"/>
    <property type="evidence" value="ECO:0007669"/>
    <property type="project" value="UniProtKB-SubCell"/>
</dbReference>
<keyword evidence="6" id="KW-0539">Nucleus</keyword>
<evidence type="ECO:0000256" key="1">
    <source>
        <dbReference type="ARBA" id="ARBA00004123"/>
    </source>
</evidence>
<dbReference type="GO" id="GO:0003677">
    <property type="term" value="F:DNA binding"/>
    <property type="evidence" value="ECO:0007669"/>
    <property type="project" value="TreeGrafter"/>
</dbReference>
<dbReference type="SMART" id="SM00487">
    <property type="entry name" value="DEXDc"/>
    <property type="match status" value="1"/>
</dbReference>
<dbReference type="GO" id="GO:0016887">
    <property type="term" value="F:ATP hydrolysis activity"/>
    <property type="evidence" value="ECO:0007669"/>
    <property type="project" value="TreeGrafter"/>
</dbReference>
<name>A0A024FY63_9STRA</name>
<dbReference type="InterPro" id="IPR000953">
    <property type="entry name" value="Chromo/chromo_shadow_dom"/>
</dbReference>
<keyword evidence="5" id="KW-0067">ATP-binding</keyword>
<dbReference type="GO" id="GO:0005524">
    <property type="term" value="F:ATP binding"/>
    <property type="evidence" value="ECO:0007669"/>
    <property type="project" value="UniProtKB-KW"/>
</dbReference>
<feature type="region of interest" description="Disordered" evidence="7">
    <location>
        <begin position="1484"/>
        <end position="1517"/>
    </location>
</feature>
<feature type="compositionally biased region" description="Polar residues" evidence="7">
    <location>
        <begin position="1366"/>
        <end position="1387"/>
    </location>
</feature>
<feature type="compositionally biased region" description="Polar residues" evidence="7">
    <location>
        <begin position="102"/>
        <end position="112"/>
    </location>
</feature>
<dbReference type="GO" id="GO:0000785">
    <property type="term" value="C:chromatin"/>
    <property type="evidence" value="ECO:0007669"/>
    <property type="project" value="TreeGrafter"/>
</dbReference>
<accession>A0A024FY63</accession>
<dbReference type="SUPFAM" id="SSF54160">
    <property type="entry name" value="Chromo domain-like"/>
    <property type="match status" value="2"/>
</dbReference>
<dbReference type="PROSITE" id="PS51192">
    <property type="entry name" value="HELICASE_ATP_BIND_1"/>
    <property type="match status" value="1"/>
</dbReference>
<evidence type="ECO:0000256" key="2">
    <source>
        <dbReference type="ARBA" id="ARBA00022737"/>
    </source>
</evidence>
<dbReference type="InterPro" id="IPR038718">
    <property type="entry name" value="SNF2-like_sf"/>
</dbReference>
<feature type="region of interest" description="Disordered" evidence="7">
    <location>
        <begin position="1801"/>
        <end position="1918"/>
    </location>
</feature>
<dbReference type="InterPro" id="IPR049730">
    <property type="entry name" value="SNF2/RAD54-like_C"/>
</dbReference>
<evidence type="ECO:0000256" key="5">
    <source>
        <dbReference type="ARBA" id="ARBA00022840"/>
    </source>
</evidence>
<evidence type="ECO:0000256" key="3">
    <source>
        <dbReference type="ARBA" id="ARBA00022741"/>
    </source>
</evidence>
<dbReference type="PROSITE" id="PS51194">
    <property type="entry name" value="HELICASE_CTER"/>
    <property type="match status" value="1"/>
</dbReference>
<dbReference type="InterPro" id="IPR014001">
    <property type="entry name" value="Helicase_ATP-bd"/>
</dbReference>
<dbReference type="SMART" id="SM00490">
    <property type="entry name" value="HELICc"/>
    <property type="match status" value="1"/>
</dbReference>
<protein>
    <submittedName>
        <fullName evidence="11">Uncharacterized protein</fullName>
    </submittedName>
</protein>
<comment type="subcellular location">
    <subcellularLocation>
        <location evidence="1">Nucleus</location>
    </subcellularLocation>
</comment>
<feature type="domain" description="Helicase C-terminal" evidence="10">
    <location>
        <begin position="777"/>
        <end position="929"/>
    </location>
</feature>
<dbReference type="GO" id="GO:0003682">
    <property type="term" value="F:chromatin binding"/>
    <property type="evidence" value="ECO:0007669"/>
    <property type="project" value="TreeGrafter"/>
</dbReference>
<dbReference type="CDD" id="cd17995">
    <property type="entry name" value="DEXHc_CHD6_7_8_9"/>
    <property type="match status" value="1"/>
</dbReference>
<feature type="region of interest" description="Disordered" evidence="7">
    <location>
        <begin position="1"/>
        <end position="147"/>
    </location>
</feature>
<evidence type="ECO:0000259" key="8">
    <source>
        <dbReference type="PROSITE" id="PS50013"/>
    </source>
</evidence>
<dbReference type="InterPro" id="IPR027417">
    <property type="entry name" value="P-loop_NTPase"/>
</dbReference>
<dbReference type="Pfam" id="PF00385">
    <property type="entry name" value="Chromo"/>
    <property type="match status" value="1"/>
</dbReference>
<evidence type="ECO:0000313" key="12">
    <source>
        <dbReference type="Proteomes" id="UP000053237"/>
    </source>
</evidence>
<evidence type="ECO:0000259" key="9">
    <source>
        <dbReference type="PROSITE" id="PS51192"/>
    </source>
</evidence>
<reference evidence="11 12" key="1">
    <citation type="submission" date="2012-05" db="EMBL/GenBank/DDBJ databases">
        <title>Recombination and specialization in a pathogen metapopulation.</title>
        <authorList>
            <person name="Gardiner A."/>
            <person name="Kemen E."/>
            <person name="Schultz-Larsen T."/>
            <person name="MacLean D."/>
            <person name="Van Oosterhout C."/>
            <person name="Jones J.D.G."/>
        </authorList>
    </citation>
    <scope>NUCLEOTIDE SEQUENCE [LARGE SCALE GENOMIC DNA]</scope>
    <source>
        <strain evidence="11 12">Ac Nc2</strain>
    </source>
</reference>
<dbReference type="GO" id="GO:0140658">
    <property type="term" value="F:ATP-dependent chromatin remodeler activity"/>
    <property type="evidence" value="ECO:0007669"/>
    <property type="project" value="TreeGrafter"/>
</dbReference>
<dbReference type="InterPro" id="IPR016197">
    <property type="entry name" value="Chromo-like_dom_sf"/>
</dbReference>
<dbReference type="PANTHER" id="PTHR45623:SF11">
    <property type="entry name" value="KISMET, ISOFORM C"/>
    <property type="match status" value="1"/>
</dbReference>
<gene>
    <name evidence="11" type="ORF">BN9_002090</name>
</gene>
<sequence length="1918" mass="218998">MRVNDSDSGSAFRKKLDLKAPISRRSLRNNRSHAPFIHEISDGEESEHKRNSLKKQEKSDDESDDANRGNVAEDSDAEQNSRRILRSQKRNEQQESRKEGVQTRQRIRSNISDTDRQLIVETESEAEMEPPKKKRQHVESTEEEDEENAFVIDKILACETHTMKEWKERCDHRTTRFLQQGSIFVRDDEESTSRQDKRQKMNSSDYIQIEKETRYLVKWKDLSYLHVSWEVKRRLLDYEKNARGKIMRFHEKLRSGSAMQGSYGDELFNPEYCVVDRVLDMQKEPEDDFSLGEDAEEVTEPDKSQYLLIKWKALSYDEITWERKSDVKDDEAIRAFQRRSNHAVRRYKKSKQISSHPIKDRIKIKFRGYSTKNPPPFKSISPYTAEAEKYESNERNDSDTLELRDYQLTGVNWMLFNWYLSRNSMLADEMGLGKTVQTVTFINHLATMEGLPGPYLIIAPLSTLAHWQREFSNWSCLNAVVYHGTYDARKLIEKHEFYLTAKEFRDAMLSMGKYWGESKKIRKRRRSHEKALVRENSGRITLPPGARTPMQFIRFDVLITTFEMLGASDSNRLSRIDWQVAVVDEAHRLKNFNSKSANIMRKSVKYQNILLLTGTPLQNNVEELWTLLQLLDRGRFCSKEAFLEEYGDLKEHSQVEKLHADLKPYLLRRLKEDVEASLAPKEETIIEVELTVLQKQYYRAIYERNVAFLIRGGRRADGPSLMNVMMELRKCCNHPFLIKGVEQREMERLEKQEDITTDQKDAQIRELLVTSSGKLILLDKLLPLLQEGGHRVLVFSQFKIMLDILQDYLALRGFKFERIDGNITGNERQAAIDRFCATSSQAFVMLISTRAGGVGINLTAADTVIIYDSDWNPQNDLQAQARCHRIGQTKSVKIYRLLTSKTYELQMFHQASIKLGLDQVVLGGMQDTSNSSVSKEKKTVGEKPSSMSKNEIENLLKYGAYDIFNELRDGQAEAASKRFGEESIHKILERSTRIIHDPNANSQEGKQALMSSFSKATFMTSSNANDEVDVNDPDFWTKVIGLSGIAYTEGSEGDTMTLERGERQCRKKLKSYVTDVDNVGLLRKEATYVDEEYTNSQSSSDSSTSDIELAEKPVSLPHIEMYGGVRFPRFLELLSTELFAFGYDRWCAIQSAQPVLARVDLQRLQEISQQYISTCIRLASRDFVDKLLANWKLSKQTPSEKRSFPSPSDGAKNKKNAMLNSIQLETLENELQVIEAGINAFGSQFSFLGNVLRDAKVDKITQIEQLEGAFTVVKETGNVSGHTEKEVLMNLNQYERLYQLQVIVSRDIFPLPPMIALLGELQKIDDPILVEDCISRRYLPSVSNSVALDTVESTCQTPSEKDAQLDGTTKGSTIPQSNPGNVSLASTPTDSQAQLKALEQLRQFQGVGAGVCAWWTPIVDDVMLLLYLYIHGWKRANKVTIHDILTSTLFNCRSSKHSIDTWPFLLVLLRRARSLVSHWERERKSIPPSLPPQASVLPTTPISTSTSPEDGKSNEGSEEAIRVLPNTFAKIIFSIGIPDTTFCNGEVSRQEKWRYFLHDPILSRVTRNIRILEQEAFQLDQFCRHKIANQTFVPSRSFMNVKREWTLSSIQCSRLVDRIELFRSLRTKILLLPPKHLLSIVLRAVSRIRQKGVIKYPTWWSSPTHDATLLQGVEYHGLGVQLVNVWEFPAFAKFKQTAVFPKLTWVENYARDLVDACCQVMHAIRASNPVQLRQGVPMSDAASRLERTSDIHNMRCEDPQVMEHVRNRMNADTCEFARINLLKCIAEQPSPIGQVRADLSEAKEAPEVRQDEGLATSLTGDEGNVPRAQSSTDSEGEADEIPKESEGEEGISGGAKSPPTNSEKRMSEEKDPKQGTSQVDLLPSPTLHDQLTIAEDCRQPLLPQVIVIDDSDEEKNGP</sequence>
<dbReference type="Proteomes" id="UP000053237">
    <property type="component" value="Unassembled WGS sequence"/>
</dbReference>
<evidence type="ECO:0000259" key="10">
    <source>
        <dbReference type="PROSITE" id="PS51194"/>
    </source>
</evidence>
<evidence type="ECO:0000256" key="4">
    <source>
        <dbReference type="ARBA" id="ARBA00022801"/>
    </source>
</evidence>
<feature type="domain" description="Helicase ATP-binding" evidence="9">
    <location>
        <begin position="415"/>
        <end position="634"/>
    </location>
</feature>